<sequence length="128" mass="14922">MVNDFKPVNPINELCKFVDDITIEAPGYDEDDTGAEEVENMKLWSDENRMVLNMNKTYEMIVRDRTSIPLYPVAFRPSNGKHGSRYLELPLRKYRKIGTYTTKRCLKKRVVECTFYGCVNIMVLQQSS</sequence>
<gene>
    <name evidence="1" type="ORF">PACLA_8A072116</name>
</gene>
<keyword evidence="2" id="KW-1185">Reference proteome</keyword>
<protein>
    <submittedName>
        <fullName evidence="1">Uncharacterized protein</fullName>
    </submittedName>
</protein>
<dbReference type="OrthoDB" id="10037236at2759"/>
<dbReference type="EMBL" id="CACRXK020014386">
    <property type="protein sequence ID" value="CAB4026758.1"/>
    <property type="molecule type" value="Genomic_DNA"/>
</dbReference>
<proteinExistence type="predicted"/>
<dbReference type="Proteomes" id="UP001152795">
    <property type="component" value="Unassembled WGS sequence"/>
</dbReference>
<evidence type="ECO:0000313" key="1">
    <source>
        <dbReference type="EMBL" id="CAB4026758.1"/>
    </source>
</evidence>
<accession>A0A7D9L4B8</accession>
<reference evidence="1" key="1">
    <citation type="submission" date="2020-04" db="EMBL/GenBank/DDBJ databases">
        <authorList>
            <person name="Alioto T."/>
            <person name="Alioto T."/>
            <person name="Gomez Garrido J."/>
        </authorList>
    </citation>
    <scope>NUCLEOTIDE SEQUENCE</scope>
    <source>
        <strain evidence="1">A484AB</strain>
    </source>
</reference>
<organism evidence="1 2">
    <name type="scientific">Paramuricea clavata</name>
    <name type="common">Red gorgonian</name>
    <name type="synonym">Violescent sea-whip</name>
    <dbReference type="NCBI Taxonomy" id="317549"/>
    <lineage>
        <taxon>Eukaryota</taxon>
        <taxon>Metazoa</taxon>
        <taxon>Cnidaria</taxon>
        <taxon>Anthozoa</taxon>
        <taxon>Octocorallia</taxon>
        <taxon>Malacalcyonacea</taxon>
        <taxon>Plexauridae</taxon>
        <taxon>Paramuricea</taxon>
    </lineage>
</organism>
<dbReference type="AlphaFoldDB" id="A0A7D9L4B8"/>
<name>A0A7D9L4B8_PARCT</name>
<comment type="caution">
    <text evidence="1">The sequence shown here is derived from an EMBL/GenBank/DDBJ whole genome shotgun (WGS) entry which is preliminary data.</text>
</comment>
<evidence type="ECO:0000313" key="2">
    <source>
        <dbReference type="Proteomes" id="UP001152795"/>
    </source>
</evidence>